<evidence type="ECO:0000313" key="3">
    <source>
        <dbReference type="Proteomes" id="UP000375525"/>
    </source>
</evidence>
<evidence type="ECO:0000256" key="1">
    <source>
        <dbReference type="SAM" id="MobiDB-lite"/>
    </source>
</evidence>
<dbReference type="RefSeq" id="WP_150782671.1">
    <property type="nucleotide sequence ID" value="NZ_CABVIH010000049.1"/>
</dbReference>
<feature type="region of interest" description="Disordered" evidence="1">
    <location>
        <begin position="1"/>
        <end position="31"/>
    </location>
</feature>
<name>A0A5E7QEK1_PSEFL</name>
<dbReference type="InterPro" id="IPR001387">
    <property type="entry name" value="Cro/C1-type_HTH"/>
</dbReference>
<evidence type="ECO:0000313" key="2">
    <source>
        <dbReference type="EMBL" id="VVP59690.1"/>
    </source>
</evidence>
<dbReference type="EMBL" id="CABVIH010000049">
    <property type="protein sequence ID" value="VVP59690.1"/>
    <property type="molecule type" value="Genomic_DNA"/>
</dbReference>
<dbReference type="CDD" id="cd00093">
    <property type="entry name" value="HTH_XRE"/>
    <property type="match status" value="1"/>
</dbReference>
<protein>
    <submittedName>
        <fullName evidence="2">Uncharacterized protein</fullName>
    </submittedName>
</protein>
<proteinExistence type="predicted"/>
<sequence>MAAEQAKAPELELNPEQDRNTSDIPDSLLSPPGKLSSFEKLCAKYISDGDRSPLLVNRIAYAMNQDERVRKICRVKAKKNGCDLNDFDEILQRVMEVFFQSMLPKTVDTDAVYAVVYAVANNVSREVLRDRQKLVANHCSIEDMQERGEEIGQSTLMDQEEIDHDREIDTQTATKRMAAALQRVISGEHTVEDSGVFQMEQDPLVRLVLQKPETDDVLETPASTTQRNSQPSTGDKKARGRTELSVDQQELVDIGNKLGLRNQDYAFALGIGLPRLSSYIYGRTASVPDDVMNKARALFAEEPLRVERLKRFNRPMSQIFQEWEKRLNPKNDEDLATMLGVTKMTIYRWRNDETKPDPTALARYEQWIDEYEKRFSHMVEQRLADRK</sequence>
<accession>A0A5E7QEK1</accession>
<feature type="region of interest" description="Disordered" evidence="1">
    <location>
        <begin position="212"/>
        <end position="244"/>
    </location>
</feature>
<feature type="compositionally biased region" description="Basic and acidic residues" evidence="1">
    <location>
        <begin position="234"/>
        <end position="244"/>
    </location>
</feature>
<dbReference type="OrthoDB" id="6833871at2"/>
<feature type="compositionally biased region" description="Polar residues" evidence="1">
    <location>
        <begin position="221"/>
        <end position="233"/>
    </location>
</feature>
<dbReference type="AlphaFoldDB" id="A0A5E7QEK1"/>
<reference evidence="2 3" key="1">
    <citation type="submission" date="2019-09" db="EMBL/GenBank/DDBJ databases">
        <authorList>
            <person name="Chandra G."/>
            <person name="Truman W A."/>
        </authorList>
    </citation>
    <scope>NUCLEOTIDE SEQUENCE [LARGE SCALE GENOMIC DNA]</scope>
    <source>
        <strain evidence="2">PS880</strain>
    </source>
</reference>
<dbReference type="Proteomes" id="UP000375525">
    <property type="component" value="Unassembled WGS sequence"/>
</dbReference>
<gene>
    <name evidence="2" type="ORF">PS880_06059</name>
</gene>
<organism evidence="2 3">
    <name type="scientific">Pseudomonas fluorescens</name>
    <dbReference type="NCBI Taxonomy" id="294"/>
    <lineage>
        <taxon>Bacteria</taxon>
        <taxon>Pseudomonadati</taxon>
        <taxon>Pseudomonadota</taxon>
        <taxon>Gammaproteobacteria</taxon>
        <taxon>Pseudomonadales</taxon>
        <taxon>Pseudomonadaceae</taxon>
        <taxon>Pseudomonas</taxon>
    </lineage>
</organism>